<dbReference type="Proteomes" id="UP000005396">
    <property type="component" value="Unassembled WGS sequence"/>
</dbReference>
<evidence type="ECO:0000313" key="4">
    <source>
        <dbReference type="Proteomes" id="UP000005396"/>
    </source>
</evidence>
<dbReference type="SUPFAM" id="SSF53323">
    <property type="entry name" value="Pyruvate-ferredoxin oxidoreductase, PFOR, domain III"/>
    <property type="match status" value="1"/>
</dbReference>
<reference evidence="3 4" key="1">
    <citation type="submission" date="2007-08" db="EMBL/GenBank/DDBJ databases">
        <authorList>
            <person name="Fulton L."/>
            <person name="Clifton S."/>
            <person name="Fulton B."/>
            <person name="Xu J."/>
            <person name="Minx P."/>
            <person name="Pepin K.H."/>
            <person name="Johnson M."/>
            <person name="Thiruvilangam P."/>
            <person name="Bhonagiri V."/>
            <person name="Nash W.E."/>
            <person name="Mardis E.R."/>
            <person name="Wilson R.K."/>
        </authorList>
    </citation>
    <scope>NUCLEOTIDE SEQUENCE [LARGE SCALE GENOMIC DNA]</scope>
    <source>
        <strain evidence="4">ATCC BAA-613 / DSM 15670 / CCUG 46953 / JCM 12243 / WAL 16351</strain>
    </source>
</reference>
<keyword evidence="1" id="KW-0560">Oxidoreductase</keyword>
<gene>
    <name evidence="3" type="ORF">CLOBOL_06245</name>
</gene>
<dbReference type="InterPro" id="IPR002869">
    <property type="entry name" value="Pyrv_flavodox_OxRed_cen"/>
</dbReference>
<evidence type="ECO:0000313" key="3">
    <source>
        <dbReference type="EMBL" id="EDP13680.1"/>
    </source>
</evidence>
<name>A8S219_ENTBW</name>
<dbReference type="AlphaFoldDB" id="A8S219"/>
<proteinExistence type="predicted"/>
<evidence type="ECO:0000256" key="1">
    <source>
        <dbReference type="ARBA" id="ARBA00023002"/>
    </source>
</evidence>
<dbReference type="InterPro" id="IPR052554">
    <property type="entry name" value="2-oxoglutarate_synth_KorC"/>
</dbReference>
<sequence length="187" mass="20392">MINRLMIAGFGGQGVMMIGKLIGECAMEQGLYATFFPSYGAEQRGGTANCTVIQSDRMIGSPTSNKLDVLCALNQPSMVDFLPRLRPGGTLLVNSSIVDTSGVSRDDIQIVKVDIDNMAYELGNRKVANVIMFAAYMALTNTIPADKAEEIAMHKLGRKPELIELNRRAFRAGMDVIEKLKEAGECR</sequence>
<dbReference type="GO" id="GO:0016903">
    <property type="term" value="F:oxidoreductase activity, acting on the aldehyde or oxo group of donors"/>
    <property type="evidence" value="ECO:0007669"/>
    <property type="project" value="InterPro"/>
</dbReference>
<reference evidence="3 4" key="2">
    <citation type="submission" date="2007-09" db="EMBL/GenBank/DDBJ databases">
        <title>Draft genome sequence of Clostridium bolteae (ATCC BAA-613).</title>
        <authorList>
            <person name="Sudarsanam P."/>
            <person name="Ley R."/>
            <person name="Guruge J."/>
            <person name="Turnbaugh P.J."/>
            <person name="Mahowald M."/>
            <person name="Liep D."/>
            <person name="Gordon J."/>
        </authorList>
    </citation>
    <scope>NUCLEOTIDE SEQUENCE [LARGE SCALE GENOMIC DNA]</scope>
    <source>
        <strain evidence="4">ATCC BAA-613 / DSM 15670 / CCUG 46953 / JCM 12243 / WAL 16351</strain>
    </source>
</reference>
<dbReference type="PaxDb" id="411902-CLOBOL_06245"/>
<comment type="caution">
    <text evidence="3">The sequence shown here is derived from an EMBL/GenBank/DDBJ whole genome shotgun (WGS) entry which is preliminary data.</text>
</comment>
<accession>A8S219</accession>
<protein>
    <recommendedName>
        <fullName evidence="2">Pyruvate/ketoisovalerate oxidoreductase catalytic domain-containing protein</fullName>
    </recommendedName>
</protein>
<dbReference type="Gene3D" id="3.40.920.10">
    <property type="entry name" value="Pyruvate-ferredoxin oxidoreductase, PFOR, domain III"/>
    <property type="match status" value="1"/>
</dbReference>
<organism evidence="3 4">
    <name type="scientific">Enterocloster bolteae (strain ATCC BAA-613 / DSM 15670 / CCUG 46953 / JCM 12243 / WAL 16351)</name>
    <name type="common">Clostridium bolteae</name>
    <dbReference type="NCBI Taxonomy" id="411902"/>
    <lineage>
        <taxon>Bacteria</taxon>
        <taxon>Bacillati</taxon>
        <taxon>Bacillota</taxon>
        <taxon>Clostridia</taxon>
        <taxon>Lachnospirales</taxon>
        <taxon>Lachnospiraceae</taxon>
        <taxon>Enterocloster</taxon>
    </lineage>
</organism>
<dbReference type="HOGENOM" id="CLU_087284_0_1_9"/>
<dbReference type="RefSeq" id="WP_002564942.1">
    <property type="nucleotide sequence ID" value="NZ_DS480702.1"/>
</dbReference>
<dbReference type="Pfam" id="PF01558">
    <property type="entry name" value="POR"/>
    <property type="match status" value="1"/>
</dbReference>
<dbReference type="PANTHER" id="PTHR42730">
    <property type="entry name" value="2-OXOGLUTARATE SYNTHASE SUBUNIT KORC"/>
    <property type="match status" value="1"/>
</dbReference>
<evidence type="ECO:0000259" key="2">
    <source>
        <dbReference type="Pfam" id="PF01558"/>
    </source>
</evidence>
<dbReference type="EMBL" id="ABCC02000047">
    <property type="protein sequence ID" value="EDP13680.1"/>
    <property type="molecule type" value="Genomic_DNA"/>
</dbReference>
<dbReference type="InterPro" id="IPR019752">
    <property type="entry name" value="Pyrv/ketoisovalerate_OxRed_cat"/>
</dbReference>
<dbReference type="eggNOG" id="COG1014">
    <property type="taxonomic scope" value="Bacteria"/>
</dbReference>
<feature type="domain" description="Pyruvate/ketoisovalerate oxidoreductase catalytic" evidence="2">
    <location>
        <begin position="11"/>
        <end position="175"/>
    </location>
</feature>
<dbReference type="PANTHER" id="PTHR42730:SF1">
    <property type="entry name" value="2-OXOGLUTARATE SYNTHASE SUBUNIT KORC"/>
    <property type="match status" value="1"/>
</dbReference>